<dbReference type="EMBL" id="CP146016">
    <property type="protein sequence ID" value="WWQ60243.1"/>
    <property type="molecule type" value="Genomic_DNA"/>
</dbReference>
<keyword evidence="2" id="KW-1185">Reference proteome</keyword>
<organism evidence="1 2">
    <name type="scientific">Sulfolobus tengchongensis</name>
    <dbReference type="NCBI Taxonomy" id="207809"/>
    <lineage>
        <taxon>Archaea</taxon>
        <taxon>Thermoproteota</taxon>
        <taxon>Thermoprotei</taxon>
        <taxon>Sulfolobales</taxon>
        <taxon>Sulfolobaceae</taxon>
        <taxon>Sulfolobus</taxon>
    </lineage>
</organism>
<dbReference type="RefSeq" id="WP_338600702.1">
    <property type="nucleotide sequence ID" value="NZ_CP146016.1"/>
</dbReference>
<dbReference type="Proteomes" id="UP001432202">
    <property type="component" value="Chromosome"/>
</dbReference>
<name>A0AAX4L256_9CREN</name>
<sequence length="139" mass="15880">MLQIIRAKYEVKKINPTKISIKTKEENLIIQIFFIPIAVFVTSDYKSISPIINPVIAIDTDKPKYGELCSPIKISSHTPEKIEEQKILDEGGTEIYLNENEREYLIKGKITNLNIYTDLRDQLGNPCVNISWTVLTIAK</sequence>
<protein>
    <submittedName>
        <fullName evidence="1">Uncharacterized protein</fullName>
    </submittedName>
</protein>
<reference evidence="1 2" key="1">
    <citation type="submission" date="2024-02" db="EMBL/GenBank/DDBJ databases">
        <title>STSV induces naive adaptation in Sulfolobus.</title>
        <authorList>
            <person name="Xiang X."/>
            <person name="Song M."/>
        </authorList>
    </citation>
    <scope>NUCLEOTIDE SEQUENCE [LARGE SCALE GENOMIC DNA]</scope>
    <source>
        <strain evidence="1 2">RT2</strain>
    </source>
</reference>
<dbReference type="AlphaFoldDB" id="A0AAX4L256"/>
<accession>A0AAX4L256</accession>
<dbReference type="GeneID" id="89337598"/>
<evidence type="ECO:0000313" key="2">
    <source>
        <dbReference type="Proteomes" id="UP001432202"/>
    </source>
</evidence>
<evidence type="ECO:0000313" key="1">
    <source>
        <dbReference type="EMBL" id="WWQ60243.1"/>
    </source>
</evidence>
<gene>
    <name evidence="1" type="ORF">V6M85_12475</name>
</gene>
<proteinExistence type="predicted"/>